<dbReference type="OMA" id="QSTICHS"/>
<accession>A0A8T2UWV0</accession>
<evidence type="ECO:0000313" key="2">
    <source>
        <dbReference type="EMBL" id="KAH7439732.1"/>
    </source>
</evidence>
<evidence type="ECO:0000313" key="3">
    <source>
        <dbReference type="Proteomes" id="UP000825935"/>
    </source>
</evidence>
<evidence type="ECO:0008006" key="4">
    <source>
        <dbReference type="Google" id="ProtNLM"/>
    </source>
</evidence>
<dbReference type="PANTHER" id="PTHR36068:SF1">
    <property type="entry name" value="OS01G0102500 PROTEIN"/>
    <property type="match status" value="1"/>
</dbReference>
<comment type="caution">
    <text evidence="2">The sequence shown here is derived from an EMBL/GenBank/DDBJ whole genome shotgun (WGS) entry which is preliminary data.</text>
</comment>
<proteinExistence type="predicted"/>
<dbReference type="AlphaFoldDB" id="A0A8T2UWV0"/>
<protein>
    <recommendedName>
        <fullName evidence="4">OTU domain-containing protein</fullName>
    </recommendedName>
</protein>
<sequence>MGKLLQCEGAPVLDSFPQQCHSAGIDPWRDHVSITSSTPSSAPGATTALLLPAPAPASPLPHSNASSLQQTVLDEPSSNVASWEVVSGLEPQQLQALQKLAVKGVLWKHPSKSNSHVFTLHHGGDVEADGNCLFSAAQKAVSLKGENPHNVRKKTVQRFLADYETGLLQKAAIDQAIKHLYSPDLASGWGVHVVQEVKLLARKSDREAMDTAIEELVRCNVSRENAAEMVYKERCLSIDNGDTWAKYMSIAGNENDEYDIITLFYAQEGLISVEENRDGRAAAFGDDIAIESLASEYQREVFVVQAHGSDAMVDADHCIFFLSHRPRGEILHNPMFLFMKGTGWCGSGADHYEPLIAQSAPSLSQEKAALVL</sequence>
<feature type="region of interest" description="Disordered" evidence="1">
    <location>
        <begin position="34"/>
        <end position="73"/>
    </location>
</feature>
<dbReference type="EMBL" id="CM035409">
    <property type="protein sequence ID" value="KAH7439732.1"/>
    <property type="molecule type" value="Genomic_DNA"/>
</dbReference>
<dbReference type="OrthoDB" id="155203at2759"/>
<organism evidence="2 3">
    <name type="scientific">Ceratopteris richardii</name>
    <name type="common">Triangle waterfern</name>
    <dbReference type="NCBI Taxonomy" id="49495"/>
    <lineage>
        <taxon>Eukaryota</taxon>
        <taxon>Viridiplantae</taxon>
        <taxon>Streptophyta</taxon>
        <taxon>Embryophyta</taxon>
        <taxon>Tracheophyta</taxon>
        <taxon>Polypodiopsida</taxon>
        <taxon>Polypodiidae</taxon>
        <taxon>Polypodiales</taxon>
        <taxon>Pteridineae</taxon>
        <taxon>Pteridaceae</taxon>
        <taxon>Parkerioideae</taxon>
        <taxon>Ceratopteris</taxon>
    </lineage>
</organism>
<dbReference type="Proteomes" id="UP000825935">
    <property type="component" value="Chromosome 4"/>
</dbReference>
<gene>
    <name evidence="2" type="ORF">KP509_04G073900</name>
</gene>
<dbReference type="PANTHER" id="PTHR36068">
    <property type="entry name" value="OS01G0102500 PROTEIN"/>
    <property type="match status" value="1"/>
</dbReference>
<dbReference type="Gene3D" id="3.90.70.80">
    <property type="match status" value="1"/>
</dbReference>
<evidence type="ECO:0000256" key="1">
    <source>
        <dbReference type="SAM" id="MobiDB-lite"/>
    </source>
</evidence>
<feature type="compositionally biased region" description="Low complexity" evidence="1">
    <location>
        <begin position="35"/>
        <end position="52"/>
    </location>
</feature>
<reference evidence="2" key="1">
    <citation type="submission" date="2021-08" db="EMBL/GenBank/DDBJ databases">
        <title>WGS assembly of Ceratopteris richardii.</title>
        <authorList>
            <person name="Marchant D.B."/>
            <person name="Chen G."/>
            <person name="Jenkins J."/>
            <person name="Shu S."/>
            <person name="Leebens-Mack J."/>
            <person name="Grimwood J."/>
            <person name="Schmutz J."/>
            <person name="Soltis P."/>
            <person name="Soltis D."/>
            <person name="Chen Z.-H."/>
        </authorList>
    </citation>
    <scope>NUCLEOTIDE SEQUENCE</scope>
    <source>
        <strain evidence="2">Whitten #5841</strain>
        <tissue evidence="2">Leaf</tissue>
    </source>
</reference>
<name>A0A8T2UWV0_CERRI</name>
<keyword evidence="3" id="KW-1185">Reference proteome</keyword>